<organism evidence="1 2">
    <name type="scientific">Malus baccata</name>
    <name type="common">Siberian crab apple</name>
    <name type="synonym">Pyrus baccata</name>
    <dbReference type="NCBI Taxonomy" id="106549"/>
    <lineage>
        <taxon>Eukaryota</taxon>
        <taxon>Viridiplantae</taxon>
        <taxon>Streptophyta</taxon>
        <taxon>Embryophyta</taxon>
        <taxon>Tracheophyta</taxon>
        <taxon>Spermatophyta</taxon>
        <taxon>Magnoliopsida</taxon>
        <taxon>eudicotyledons</taxon>
        <taxon>Gunneridae</taxon>
        <taxon>Pentapetalae</taxon>
        <taxon>rosids</taxon>
        <taxon>fabids</taxon>
        <taxon>Rosales</taxon>
        <taxon>Rosaceae</taxon>
        <taxon>Amygdaloideae</taxon>
        <taxon>Maleae</taxon>
        <taxon>Malus</taxon>
    </lineage>
</organism>
<gene>
    <name evidence="1" type="ORF">C1H46_026973</name>
</gene>
<dbReference type="EMBL" id="VIEB01000535">
    <property type="protein sequence ID" value="TQD87461.1"/>
    <property type="molecule type" value="Genomic_DNA"/>
</dbReference>
<evidence type="ECO:0000313" key="1">
    <source>
        <dbReference type="EMBL" id="TQD87461.1"/>
    </source>
</evidence>
<name>A0A540LLV7_MALBA</name>
<sequence>MMLQRPITQTWSYIPIALGLLVSELSEEPWKGNVSSHGDCHEVHFIQGEDVRCKPPRLILVVNIVAPGRLSV</sequence>
<accession>A0A540LLV7</accession>
<keyword evidence="2" id="KW-1185">Reference proteome</keyword>
<reference evidence="1 2" key="1">
    <citation type="journal article" date="2019" name="G3 (Bethesda)">
        <title>Sequencing of a Wild Apple (Malus baccata) Genome Unravels the Differences Between Cultivated and Wild Apple Species Regarding Disease Resistance and Cold Tolerance.</title>
        <authorList>
            <person name="Chen X."/>
        </authorList>
    </citation>
    <scope>NUCLEOTIDE SEQUENCE [LARGE SCALE GENOMIC DNA]</scope>
    <source>
        <strain evidence="2">cv. Shandingzi</strain>
        <tissue evidence="1">Leaves</tissue>
    </source>
</reference>
<dbReference type="Proteomes" id="UP000315295">
    <property type="component" value="Unassembled WGS sequence"/>
</dbReference>
<protein>
    <submittedName>
        <fullName evidence="1">Uncharacterized protein</fullName>
    </submittedName>
</protein>
<comment type="caution">
    <text evidence="1">The sequence shown here is derived from an EMBL/GenBank/DDBJ whole genome shotgun (WGS) entry which is preliminary data.</text>
</comment>
<evidence type="ECO:0000313" key="2">
    <source>
        <dbReference type="Proteomes" id="UP000315295"/>
    </source>
</evidence>
<dbReference type="AlphaFoldDB" id="A0A540LLV7"/>
<proteinExistence type="predicted"/>